<evidence type="ECO:0000256" key="3">
    <source>
        <dbReference type="ARBA" id="ARBA00023163"/>
    </source>
</evidence>
<dbReference type="InterPro" id="IPR003313">
    <property type="entry name" value="AraC-bd"/>
</dbReference>
<reference evidence="5 6" key="1">
    <citation type="submission" date="2018-06" db="EMBL/GenBank/DDBJ databases">
        <title>Genomic Encyclopedia of Archaeal and Bacterial Type Strains, Phase II (KMG-II): from individual species to whole genera.</title>
        <authorList>
            <person name="Goeker M."/>
        </authorList>
    </citation>
    <scope>NUCLEOTIDE SEQUENCE [LARGE SCALE GENOMIC DNA]</scope>
    <source>
        <strain evidence="5 6">DSM 29821</strain>
    </source>
</reference>
<protein>
    <submittedName>
        <fullName evidence="5">AraC-like protein</fullName>
    </submittedName>
</protein>
<keyword evidence="6" id="KW-1185">Reference proteome</keyword>
<dbReference type="PANTHER" id="PTHR43280:SF28">
    <property type="entry name" value="HTH-TYPE TRANSCRIPTIONAL ACTIVATOR RHAS"/>
    <property type="match status" value="1"/>
</dbReference>
<dbReference type="AlphaFoldDB" id="A0A327VX41"/>
<dbReference type="SUPFAM" id="SSF46689">
    <property type="entry name" value="Homeodomain-like"/>
    <property type="match status" value="1"/>
</dbReference>
<evidence type="ECO:0000259" key="4">
    <source>
        <dbReference type="PROSITE" id="PS01124"/>
    </source>
</evidence>
<dbReference type="Proteomes" id="UP000249819">
    <property type="component" value="Unassembled WGS sequence"/>
</dbReference>
<gene>
    <name evidence="5" type="ORF">CLV59_105149</name>
</gene>
<accession>A0A327VX41</accession>
<dbReference type="Gene3D" id="1.10.10.60">
    <property type="entry name" value="Homeodomain-like"/>
    <property type="match status" value="2"/>
</dbReference>
<comment type="caution">
    <text evidence="5">The sequence shown here is derived from an EMBL/GenBank/DDBJ whole genome shotgun (WGS) entry which is preliminary data.</text>
</comment>
<feature type="domain" description="HTH araC/xylS-type" evidence="4">
    <location>
        <begin position="177"/>
        <end position="277"/>
    </location>
</feature>
<evidence type="ECO:0000256" key="2">
    <source>
        <dbReference type="ARBA" id="ARBA00023125"/>
    </source>
</evidence>
<dbReference type="PANTHER" id="PTHR43280">
    <property type="entry name" value="ARAC-FAMILY TRANSCRIPTIONAL REGULATOR"/>
    <property type="match status" value="1"/>
</dbReference>
<dbReference type="Pfam" id="PF02311">
    <property type="entry name" value="AraC_binding"/>
    <property type="match status" value="1"/>
</dbReference>
<dbReference type="SUPFAM" id="SSF51215">
    <property type="entry name" value="Regulatory protein AraC"/>
    <property type="match status" value="1"/>
</dbReference>
<dbReference type="PROSITE" id="PS01124">
    <property type="entry name" value="HTH_ARAC_FAMILY_2"/>
    <property type="match status" value="1"/>
</dbReference>
<dbReference type="EMBL" id="QLMA01000005">
    <property type="protein sequence ID" value="RAJ80042.1"/>
    <property type="molecule type" value="Genomic_DNA"/>
</dbReference>
<keyword evidence="3" id="KW-0804">Transcription</keyword>
<evidence type="ECO:0000313" key="5">
    <source>
        <dbReference type="EMBL" id="RAJ80042.1"/>
    </source>
</evidence>
<sequence length="281" mass="32811">MERFVQFDPIFIRHFTTGQWPFPTHNHNHYELVFIHSGKGIHILNNARTPYSGKALFLLAPQDQHKFVVQEQTEFSVIKFLPIYLSGDVESKERRDWNLLMDELIVNNEEVSAIILIKKEWRKVEQLFRMIVREWEDADNQANELMVHLLRGILVILKRNIFGDSDGTGLTADHLSIGIMHHIHEYIQSPEALSSTFISGKFHLSASYIGMLFRREMGISLKEYISQYKFKLIQARLKHSRDLLKEISHDFGFTDVSHFNKFVKKYGGQNPKDIRNSSNAL</sequence>
<dbReference type="InterPro" id="IPR009057">
    <property type="entry name" value="Homeodomain-like_sf"/>
</dbReference>
<dbReference type="Gene3D" id="2.60.120.10">
    <property type="entry name" value="Jelly Rolls"/>
    <property type="match status" value="1"/>
</dbReference>
<dbReference type="InterPro" id="IPR018060">
    <property type="entry name" value="HTH_AraC"/>
</dbReference>
<evidence type="ECO:0000256" key="1">
    <source>
        <dbReference type="ARBA" id="ARBA00023015"/>
    </source>
</evidence>
<proteinExistence type="predicted"/>
<dbReference type="Pfam" id="PF12833">
    <property type="entry name" value="HTH_18"/>
    <property type="match status" value="1"/>
</dbReference>
<dbReference type="InterPro" id="IPR037923">
    <property type="entry name" value="HTH-like"/>
</dbReference>
<organism evidence="5 6">
    <name type="scientific">Chitinophaga dinghuensis</name>
    <dbReference type="NCBI Taxonomy" id="1539050"/>
    <lineage>
        <taxon>Bacteria</taxon>
        <taxon>Pseudomonadati</taxon>
        <taxon>Bacteroidota</taxon>
        <taxon>Chitinophagia</taxon>
        <taxon>Chitinophagales</taxon>
        <taxon>Chitinophagaceae</taxon>
        <taxon>Chitinophaga</taxon>
    </lineage>
</organism>
<dbReference type="OrthoDB" id="636258at2"/>
<dbReference type="GO" id="GO:0043565">
    <property type="term" value="F:sequence-specific DNA binding"/>
    <property type="evidence" value="ECO:0007669"/>
    <property type="project" value="InterPro"/>
</dbReference>
<name>A0A327VX41_9BACT</name>
<dbReference type="InterPro" id="IPR014710">
    <property type="entry name" value="RmlC-like_jellyroll"/>
</dbReference>
<dbReference type="RefSeq" id="WP_111593069.1">
    <property type="nucleotide sequence ID" value="NZ_QLMA01000005.1"/>
</dbReference>
<evidence type="ECO:0000313" key="6">
    <source>
        <dbReference type="Proteomes" id="UP000249819"/>
    </source>
</evidence>
<dbReference type="SMART" id="SM00342">
    <property type="entry name" value="HTH_ARAC"/>
    <property type="match status" value="1"/>
</dbReference>
<keyword evidence="2" id="KW-0238">DNA-binding</keyword>
<keyword evidence="1" id="KW-0805">Transcription regulation</keyword>
<dbReference type="GO" id="GO:0003700">
    <property type="term" value="F:DNA-binding transcription factor activity"/>
    <property type="evidence" value="ECO:0007669"/>
    <property type="project" value="InterPro"/>
</dbReference>